<evidence type="ECO:0000259" key="1">
    <source>
        <dbReference type="PROSITE" id="PS50011"/>
    </source>
</evidence>
<dbReference type="Gene3D" id="1.10.510.10">
    <property type="entry name" value="Transferase(Phosphotransferase) domain 1"/>
    <property type="match status" value="1"/>
</dbReference>
<feature type="non-terminal residue" evidence="2">
    <location>
        <position position="1"/>
    </location>
</feature>
<dbReference type="AlphaFoldDB" id="A0A9P6CTD6"/>
<dbReference type="GO" id="GO:0004672">
    <property type="term" value="F:protein kinase activity"/>
    <property type="evidence" value="ECO:0007669"/>
    <property type="project" value="InterPro"/>
</dbReference>
<dbReference type="OrthoDB" id="4062651at2759"/>
<feature type="non-terminal residue" evidence="2">
    <location>
        <position position="79"/>
    </location>
</feature>
<dbReference type="InterPro" id="IPR000719">
    <property type="entry name" value="Prot_kinase_dom"/>
</dbReference>
<evidence type="ECO:0000313" key="2">
    <source>
        <dbReference type="EMBL" id="KAF9471999.1"/>
    </source>
</evidence>
<dbReference type="PROSITE" id="PS50011">
    <property type="entry name" value="PROTEIN_KINASE_DOM"/>
    <property type="match status" value="1"/>
</dbReference>
<keyword evidence="3" id="KW-1185">Reference proteome</keyword>
<dbReference type="PROSITE" id="PS00108">
    <property type="entry name" value="PROTEIN_KINASE_ST"/>
    <property type="match status" value="1"/>
</dbReference>
<evidence type="ECO:0000313" key="3">
    <source>
        <dbReference type="Proteomes" id="UP000807469"/>
    </source>
</evidence>
<organism evidence="2 3">
    <name type="scientific">Pholiota conissans</name>
    <dbReference type="NCBI Taxonomy" id="109636"/>
    <lineage>
        <taxon>Eukaryota</taxon>
        <taxon>Fungi</taxon>
        <taxon>Dikarya</taxon>
        <taxon>Basidiomycota</taxon>
        <taxon>Agaricomycotina</taxon>
        <taxon>Agaricomycetes</taxon>
        <taxon>Agaricomycetidae</taxon>
        <taxon>Agaricales</taxon>
        <taxon>Agaricineae</taxon>
        <taxon>Strophariaceae</taxon>
        <taxon>Pholiota</taxon>
    </lineage>
</organism>
<comment type="caution">
    <text evidence="2">The sequence shown here is derived from an EMBL/GenBank/DDBJ whole genome shotgun (WGS) entry which is preliminary data.</text>
</comment>
<reference evidence="2" key="1">
    <citation type="submission" date="2020-11" db="EMBL/GenBank/DDBJ databases">
        <authorList>
            <consortium name="DOE Joint Genome Institute"/>
            <person name="Ahrendt S."/>
            <person name="Riley R."/>
            <person name="Andreopoulos W."/>
            <person name="Labutti K."/>
            <person name="Pangilinan J."/>
            <person name="Ruiz-Duenas F.J."/>
            <person name="Barrasa J.M."/>
            <person name="Sanchez-Garcia M."/>
            <person name="Camarero S."/>
            <person name="Miyauchi S."/>
            <person name="Serrano A."/>
            <person name="Linde D."/>
            <person name="Babiker R."/>
            <person name="Drula E."/>
            <person name="Ayuso-Fernandez I."/>
            <person name="Pacheco R."/>
            <person name="Padilla G."/>
            <person name="Ferreira P."/>
            <person name="Barriuso J."/>
            <person name="Kellner H."/>
            <person name="Castanera R."/>
            <person name="Alfaro M."/>
            <person name="Ramirez L."/>
            <person name="Pisabarro A.G."/>
            <person name="Kuo A."/>
            <person name="Tritt A."/>
            <person name="Lipzen A."/>
            <person name="He G."/>
            <person name="Yan M."/>
            <person name="Ng V."/>
            <person name="Cullen D."/>
            <person name="Martin F."/>
            <person name="Rosso M.-N."/>
            <person name="Henrissat B."/>
            <person name="Hibbett D."/>
            <person name="Martinez A.T."/>
            <person name="Grigoriev I.V."/>
        </authorList>
    </citation>
    <scope>NUCLEOTIDE SEQUENCE</scope>
    <source>
        <strain evidence="2">CIRM-BRFM 674</strain>
    </source>
</reference>
<dbReference type="GO" id="GO:0005524">
    <property type="term" value="F:ATP binding"/>
    <property type="evidence" value="ECO:0007669"/>
    <property type="project" value="InterPro"/>
</dbReference>
<feature type="domain" description="Protein kinase" evidence="1">
    <location>
        <begin position="1"/>
        <end position="79"/>
    </location>
</feature>
<dbReference type="InterPro" id="IPR011009">
    <property type="entry name" value="Kinase-like_dom_sf"/>
</dbReference>
<dbReference type="Proteomes" id="UP000807469">
    <property type="component" value="Unassembled WGS sequence"/>
</dbReference>
<protein>
    <submittedName>
        <fullName evidence="2">Kinase-like protein</fullName>
    </submittedName>
</protein>
<dbReference type="InterPro" id="IPR008271">
    <property type="entry name" value="Ser/Thr_kinase_AS"/>
</dbReference>
<dbReference type="EMBL" id="MU155592">
    <property type="protein sequence ID" value="KAF9471999.1"/>
    <property type="molecule type" value="Genomic_DNA"/>
</dbReference>
<name>A0A9P6CTD6_9AGAR</name>
<dbReference type="Pfam" id="PF00069">
    <property type="entry name" value="Pkinase"/>
    <property type="match status" value="1"/>
</dbReference>
<dbReference type="GO" id="GO:0005634">
    <property type="term" value="C:nucleus"/>
    <property type="evidence" value="ECO:0007669"/>
    <property type="project" value="TreeGrafter"/>
</dbReference>
<keyword evidence="2" id="KW-0808">Transferase</keyword>
<accession>A0A9P6CTD6</accession>
<proteinExistence type="predicted"/>
<keyword evidence="2" id="KW-0418">Kinase</keyword>
<sequence>IHSKGIMHRDLKPDNVLLTKDDPPKVKIADFGISTKSEKLNGRHSICGTAHYIAPEVAGNAPYDDRADNFSVGVIMHVM</sequence>
<dbReference type="PANTHER" id="PTHR24345">
    <property type="entry name" value="SERINE/THREONINE-PROTEIN KINASE PLK"/>
    <property type="match status" value="1"/>
</dbReference>
<gene>
    <name evidence="2" type="ORF">BDN70DRAFT_763632</name>
</gene>
<dbReference type="SUPFAM" id="SSF56112">
    <property type="entry name" value="Protein kinase-like (PK-like)"/>
    <property type="match status" value="1"/>
</dbReference>